<protein>
    <submittedName>
        <fullName evidence="5">MobA/MobL family protein</fullName>
    </submittedName>
</protein>
<dbReference type="Pfam" id="PF03389">
    <property type="entry name" value="MobA_MobL"/>
    <property type="match status" value="1"/>
</dbReference>
<dbReference type="AlphaFoldDB" id="G2KS19"/>
<evidence type="ECO:0000313" key="6">
    <source>
        <dbReference type="Proteomes" id="UP000009286"/>
    </source>
</evidence>
<feature type="compositionally biased region" description="Polar residues" evidence="3">
    <location>
        <begin position="541"/>
        <end position="561"/>
    </location>
</feature>
<evidence type="ECO:0000259" key="4">
    <source>
        <dbReference type="Pfam" id="PF03389"/>
    </source>
</evidence>
<name>G2KS19_MICAA</name>
<feature type="compositionally biased region" description="Basic and acidic residues" evidence="3">
    <location>
        <begin position="200"/>
        <end position="209"/>
    </location>
</feature>
<sequence>MAAAAYRAGAVIHDERAGHTHRYQNRKGVVSSFIVAPAGAPETTYTRALLWNAAERAETRKNSRVAREVILALPHELPAPAREALVRDMAGWLVERYRVAVDGALHSPVPGDDHDPRNHHAHLLFTTREITKDGLGAKTRVLDDKEKGPHEIELIRKVWETLANDALQRAGFEDIQIDRRTLEDQGIDRIPQIHIGPEGKAADKNRKEDDTDDDGDDEEEGKQGSQSSGSGDKSPAPAPAKEQEKETGKDTGKDTEKDSRVDYQAIDQNRSRAELVEEIKRLNAERTQWPDIPLVEQIQTIEKEMTRLDKRVHHFENLYTKTSLPSAIKKAITEIIRFSKELLFTRILNRSALKLSNQEYQTRIVRQNFRYGRSYRVGIHDQIQTMRTRLHVLENMQASYIKYKTFVVSIEKAIAKSPTIQFAEKPQAKAVTTQESKIKITLKAALLREGIPEQFKPTEGKEIPSITKVFNAQNPVVQAQEIKQTITHDAKGHIANQPFHAPPQNRERKDWFIPANEKMRSFGQHIDHELSMRGHRVEMPDNSSNNDSSLQGAFQSGATSGKQTTYETVKEKVKTEAQDKREDIPPQYKQEPYEPETPQESKMSGAFSRASANDVPKQRHSSDPSYDL</sequence>
<dbReference type="KEGG" id="mai:MICA_2222"/>
<keyword evidence="2" id="KW-0184">Conjugation</keyword>
<proteinExistence type="inferred from homology"/>
<feature type="domain" description="MobA/MobL protein" evidence="4">
    <location>
        <begin position="2"/>
        <end position="203"/>
    </location>
</feature>
<dbReference type="Gene3D" id="3.30.930.30">
    <property type="match status" value="1"/>
</dbReference>
<dbReference type="InterPro" id="IPR005053">
    <property type="entry name" value="MobA_MobL"/>
</dbReference>
<organism evidence="5 6">
    <name type="scientific">Micavibrio aeruginosavorus (strain ARL-13)</name>
    <dbReference type="NCBI Taxonomy" id="856793"/>
    <lineage>
        <taxon>Bacteria</taxon>
        <taxon>Pseudomonadati</taxon>
        <taxon>Bdellovibrionota</taxon>
        <taxon>Bdellovibrionia</taxon>
        <taxon>Bdellovibrionales</taxon>
        <taxon>Pseudobdellovibrionaceae</taxon>
        <taxon>Micavibrio</taxon>
    </lineage>
</organism>
<reference evidence="5 6" key="1">
    <citation type="journal article" date="2011" name="BMC Genomics">
        <title>Genomic insights into an obligate epibiotic bacterial predator: Micavibrio aeruginosavorus ARL-13.</title>
        <authorList>
            <person name="Wang Z."/>
            <person name="Kadouri D."/>
            <person name="Wu M."/>
        </authorList>
    </citation>
    <scope>NUCLEOTIDE SEQUENCE [LARGE SCALE GENOMIC DNA]</scope>
    <source>
        <strain evidence="5 6">ARL-13</strain>
    </source>
</reference>
<feature type="compositionally biased region" description="Low complexity" evidence="3">
    <location>
        <begin position="223"/>
        <end position="234"/>
    </location>
</feature>
<comment type="similarity">
    <text evidence="1">Belongs to the MobA/MobL family.</text>
</comment>
<keyword evidence="6" id="KW-1185">Reference proteome</keyword>
<evidence type="ECO:0000256" key="3">
    <source>
        <dbReference type="SAM" id="MobiDB-lite"/>
    </source>
</evidence>
<feature type="compositionally biased region" description="Basic and acidic residues" evidence="3">
    <location>
        <begin position="568"/>
        <end position="584"/>
    </location>
</feature>
<dbReference type="eggNOG" id="COG0507">
    <property type="taxonomic scope" value="Bacteria"/>
</dbReference>
<dbReference type="STRING" id="856793.MICA_2222"/>
<evidence type="ECO:0000256" key="2">
    <source>
        <dbReference type="ARBA" id="ARBA00022971"/>
    </source>
</evidence>
<dbReference type="HOGENOM" id="CLU_435341_0_0_5"/>
<dbReference type="EMBL" id="CP002382">
    <property type="protein sequence ID" value="AEP10527.1"/>
    <property type="molecule type" value="Genomic_DNA"/>
</dbReference>
<evidence type="ECO:0000313" key="5">
    <source>
        <dbReference type="EMBL" id="AEP10527.1"/>
    </source>
</evidence>
<evidence type="ECO:0000256" key="1">
    <source>
        <dbReference type="ARBA" id="ARBA00010873"/>
    </source>
</evidence>
<feature type="compositionally biased region" description="Low complexity" evidence="3">
    <location>
        <begin position="585"/>
        <end position="600"/>
    </location>
</feature>
<dbReference type="Proteomes" id="UP000009286">
    <property type="component" value="Chromosome"/>
</dbReference>
<feature type="region of interest" description="Disordered" evidence="3">
    <location>
        <begin position="188"/>
        <end position="266"/>
    </location>
</feature>
<accession>G2KS19</accession>
<feature type="compositionally biased region" description="Acidic residues" evidence="3">
    <location>
        <begin position="210"/>
        <end position="220"/>
    </location>
</feature>
<dbReference type="RefSeq" id="WP_014103750.1">
    <property type="nucleotide sequence ID" value="NC_016026.1"/>
</dbReference>
<feature type="compositionally biased region" description="Basic and acidic residues" evidence="3">
    <location>
        <begin position="241"/>
        <end position="261"/>
    </location>
</feature>
<gene>
    <name evidence="5" type="ordered locus">MICA_2222</name>
</gene>
<feature type="region of interest" description="Disordered" evidence="3">
    <location>
        <begin position="536"/>
        <end position="628"/>
    </location>
</feature>